<evidence type="ECO:0008006" key="2">
    <source>
        <dbReference type="Google" id="ProtNLM"/>
    </source>
</evidence>
<evidence type="ECO:0000313" key="1">
    <source>
        <dbReference type="EMBL" id="SVE41857.1"/>
    </source>
</evidence>
<dbReference type="Gene3D" id="2.60.120.620">
    <property type="entry name" value="q2cbj1_9rhob like domain"/>
    <property type="match status" value="1"/>
</dbReference>
<accession>A0A383DBI7</accession>
<gene>
    <name evidence="1" type="ORF">METZ01_LOCUS494711</name>
</gene>
<feature type="non-terminal residue" evidence="1">
    <location>
        <position position="48"/>
    </location>
</feature>
<organism evidence="1">
    <name type="scientific">marine metagenome</name>
    <dbReference type="NCBI Taxonomy" id="408172"/>
    <lineage>
        <taxon>unclassified sequences</taxon>
        <taxon>metagenomes</taxon>
        <taxon>ecological metagenomes</taxon>
    </lineage>
</organism>
<protein>
    <recommendedName>
        <fullName evidence="2">Phytanoyl-CoA dioxygenase</fullName>
    </recommendedName>
</protein>
<proteinExistence type="predicted"/>
<dbReference type="SUPFAM" id="SSF51197">
    <property type="entry name" value="Clavaminate synthase-like"/>
    <property type="match status" value="1"/>
</dbReference>
<sequence length="48" mass="5596">MPLSEEQIGQFLREGFLTVQQVVPERYITDLQGEIERAIDEQAKTLYL</sequence>
<name>A0A383DBI7_9ZZZZ</name>
<dbReference type="AlphaFoldDB" id="A0A383DBI7"/>
<reference evidence="1" key="1">
    <citation type="submission" date="2018-05" db="EMBL/GenBank/DDBJ databases">
        <authorList>
            <person name="Lanie J.A."/>
            <person name="Ng W.-L."/>
            <person name="Kazmierczak K.M."/>
            <person name="Andrzejewski T.M."/>
            <person name="Davidsen T.M."/>
            <person name="Wayne K.J."/>
            <person name="Tettelin H."/>
            <person name="Glass J.I."/>
            <person name="Rusch D."/>
            <person name="Podicherti R."/>
            <person name="Tsui H.-C.T."/>
            <person name="Winkler M.E."/>
        </authorList>
    </citation>
    <scope>NUCLEOTIDE SEQUENCE</scope>
</reference>
<dbReference type="EMBL" id="UINC01215931">
    <property type="protein sequence ID" value="SVE41857.1"/>
    <property type="molecule type" value="Genomic_DNA"/>
</dbReference>